<dbReference type="STRING" id="767519.SAMN05216559_2494"/>
<sequence>MSIRHRELDGKAPQLIGYVEEESAGSATYTIAPDDVTGYDQLSQWITAPASVVQSLEAMR</sequence>
<evidence type="ECO:0000313" key="2">
    <source>
        <dbReference type="EMBL" id="SFS01409.1"/>
    </source>
</evidence>
<proteinExistence type="predicted"/>
<dbReference type="AlphaFoldDB" id="A0A1I6LD87"/>
<dbReference type="Proteomes" id="UP000199062">
    <property type="component" value="Unassembled WGS sequence"/>
</dbReference>
<reference evidence="2 3" key="1">
    <citation type="submission" date="2016-10" db="EMBL/GenBank/DDBJ databases">
        <authorList>
            <person name="de Groot N.N."/>
        </authorList>
    </citation>
    <scope>NUCLEOTIDE SEQUENCE [LARGE SCALE GENOMIC DNA]</scope>
    <source>
        <strain evidence="2 3">CGMCC 1.10457</strain>
    </source>
</reference>
<evidence type="ECO:0000259" key="1">
    <source>
        <dbReference type="Pfam" id="PF24351"/>
    </source>
</evidence>
<accession>A0A1I6LD87</accession>
<keyword evidence="3" id="KW-1185">Reference proteome</keyword>
<evidence type="ECO:0000313" key="3">
    <source>
        <dbReference type="Proteomes" id="UP000199062"/>
    </source>
</evidence>
<dbReference type="Pfam" id="PF24351">
    <property type="entry name" value="DUF7511"/>
    <property type="match status" value="1"/>
</dbReference>
<feature type="domain" description="DUF7511" evidence="1">
    <location>
        <begin position="18"/>
        <end position="60"/>
    </location>
</feature>
<dbReference type="RefSeq" id="WP_089816827.1">
    <property type="nucleotide sequence ID" value="NZ_FOZK01000002.1"/>
</dbReference>
<organism evidence="2 3">
    <name type="scientific">Halomicrobium zhouii</name>
    <dbReference type="NCBI Taxonomy" id="767519"/>
    <lineage>
        <taxon>Archaea</taxon>
        <taxon>Methanobacteriati</taxon>
        <taxon>Methanobacteriota</taxon>
        <taxon>Stenosarchaea group</taxon>
        <taxon>Halobacteria</taxon>
        <taxon>Halobacteriales</taxon>
        <taxon>Haloarculaceae</taxon>
        <taxon>Halomicrobium</taxon>
    </lineage>
</organism>
<dbReference type="EMBL" id="FOZK01000002">
    <property type="protein sequence ID" value="SFS01409.1"/>
    <property type="molecule type" value="Genomic_DNA"/>
</dbReference>
<gene>
    <name evidence="2" type="ORF">SAMN05216559_2494</name>
</gene>
<protein>
    <recommendedName>
        <fullName evidence="1">DUF7511 domain-containing protein</fullName>
    </recommendedName>
</protein>
<dbReference type="InterPro" id="IPR055933">
    <property type="entry name" value="DUF7511"/>
</dbReference>
<name>A0A1I6LD87_9EURY</name>